<keyword evidence="3 8" id="KW-0479">Metal-binding</keyword>
<dbReference type="PRINTS" id="PR00352">
    <property type="entry name" value="3FE4SFRDOXIN"/>
</dbReference>
<feature type="domain" description="4Fe-4S ferredoxin-type" evidence="9">
    <location>
        <begin position="1"/>
        <end position="29"/>
    </location>
</feature>
<dbReference type="EMBL" id="BAABIG010000052">
    <property type="protein sequence ID" value="GAA4810809.1"/>
    <property type="molecule type" value="Genomic_DNA"/>
</dbReference>
<comment type="cofactor">
    <cofactor evidence="1">
        <name>[3Fe-4S] cluster</name>
        <dbReference type="ChEBI" id="CHEBI:21137"/>
    </cofactor>
</comment>
<dbReference type="SUPFAM" id="SSF54862">
    <property type="entry name" value="4Fe-4S ferredoxins"/>
    <property type="match status" value="1"/>
</dbReference>
<evidence type="ECO:0000313" key="11">
    <source>
        <dbReference type="Proteomes" id="UP001501265"/>
    </source>
</evidence>
<keyword evidence="6 8" id="KW-0411">Iron-sulfur</keyword>
<gene>
    <name evidence="10" type="ORF">GCM10023220_46980</name>
</gene>
<dbReference type="Proteomes" id="UP001501265">
    <property type="component" value="Unassembled WGS sequence"/>
</dbReference>
<dbReference type="PANTHER" id="PTHR36923:SF3">
    <property type="entry name" value="FERREDOXIN"/>
    <property type="match status" value="1"/>
</dbReference>
<comment type="function">
    <text evidence="8">Ferredoxins are iron-sulfur proteins that transfer electrons in a wide variety of metabolic reactions.</text>
</comment>
<keyword evidence="5 8" id="KW-0408">Iron</keyword>
<organism evidence="10 11">
    <name type="scientific">Streptomyces ziwulingensis</name>
    <dbReference type="NCBI Taxonomy" id="1045501"/>
    <lineage>
        <taxon>Bacteria</taxon>
        <taxon>Bacillati</taxon>
        <taxon>Actinomycetota</taxon>
        <taxon>Actinomycetes</taxon>
        <taxon>Kitasatosporales</taxon>
        <taxon>Streptomycetaceae</taxon>
        <taxon>Streptomyces</taxon>
    </lineage>
</organism>
<name>A0ABP9CI81_9ACTN</name>
<dbReference type="Gene3D" id="3.30.70.20">
    <property type="match status" value="1"/>
</dbReference>
<dbReference type="InterPro" id="IPR017896">
    <property type="entry name" value="4Fe4S_Fe-S-bd"/>
</dbReference>
<dbReference type="PANTHER" id="PTHR36923">
    <property type="entry name" value="FERREDOXIN"/>
    <property type="match status" value="1"/>
</dbReference>
<reference evidence="11" key="1">
    <citation type="journal article" date="2019" name="Int. J. Syst. Evol. Microbiol.">
        <title>The Global Catalogue of Microorganisms (GCM) 10K type strain sequencing project: providing services to taxonomists for standard genome sequencing and annotation.</title>
        <authorList>
            <consortium name="The Broad Institute Genomics Platform"/>
            <consortium name="The Broad Institute Genome Sequencing Center for Infectious Disease"/>
            <person name="Wu L."/>
            <person name="Ma J."/>
        </authorList>
    </citation>
    <scope>NUCLEOTIDE SEQUENCE [LARGE SCALE GENOMIC DNA]</scope>
    <source>
        <strain evidence="11">JCM 18081</strain>
    </source>
</reference>
<dbReference type="InterPro" id="IPR051269">
    <property type="entry name" value="Fe-S_cluster_ET"/>
</dbReference>
<dbReference type="RefSeq" id="WP_345622041.1">
    <property type="nucleotide sequence ID" value="NZ_BAABIG010000052.1"/>
</dbReference>
<evidence type="ECO:0000256" key="3">
    <source>
        <dbReference type="ARBA" id="ARBA00022723"/>
    </source>
</evidence>
<evidence type="ECO:0000256" key="4">
    <source>
        <dbReference type="ARBA" id="ARBA00022982"/>
    </source>
</evidence>
<dbReference type="PROSITE" id="PS51379">
    <property type="entry name" value="4FE4S_FER_2"/>
    <property type="match status" value="1"/>
</dbReference>
<evidence type="ECO:0000313" key="10">
    <source>
        <dbReference type="EMBL" id="GAA4810809.1"/>
    </source>
</evidence>
<evidence type="ECO:0000256" key="6">
    <source>
        <dbReference type="ARBA" id="ARBA00023014"/>
    </source>
</evidence>
<accession>A0ABP9CI81</accession>
<keyword evidence="4 8" id="KW-0249">Electron transport</keyword>
<protein>
    <recommendedName>
        <fullName evidence="8">Ferredoxin</fullName>
    </recommendedName>
</protein>
<dbReference type="Pfam" id="PF13459">
    <property type="entry name" value="Fer4_15"/>
    <property type="match status" value="1"/>
</dbReference>
<evidence type="ECO:0000259" key="9">
    <source>
        <dbReference type="PROSITE" id="PS51379"/>
    </source>
</evidence>
<evidence type="ECO:0000256" key="5">
    <source>
        <dbReference type="ARBA" id="ARBA00023004"/>
    </source>
</evidence>
<evidence type="ECO:0000256" key="2">
    <source>
        <dbReference type="ARBA" id="ARBA00022448"/>
    </source>
</evidence>
<dbReference type="InterPro" id="IPR001080">
    <property type="entry name" value="3Fe4S_ferredoxin"/>
</dbReference>
<sequence>MKASVDEDRCRGHAVCCTVCPDVFDLGDDGYAVVRLADIPTGLEAAVRDAAAGCPERAITTEG</sequence>
<keyword evidence="7" id="KW-0003">3Fe-4S</keyword>
<evidence type="ECO:0000256" key="8">
    <source>
        <dbReference type="RuleBase" id="RU368020"/>
    </source>
</evidence>
<evidence type="ECO:0000256" key="7">
    <source>
        <dbReference type="ARBA" id="ARBA00023291"/>
    </source>
</evidence>
<keyword evidence="11" id="KW-1185">Reference proteome</keyword>
<keyword evidence="2 8" id="KW-0813">Transport</keyword>
<proteinExistence type="predicted"/>
<evidence type="ECO:0000256" key="1">
    <source>
        <dbReference type="ARBA" id="ARBA00001927"/>
    </source>
</evidence>
<comment type="caution">
    <text evidence="10">The sequence shown here is derived from an EMBL/GenBank/DDBJ whole genome shotgun (WGS) entry which is preliminary data.</text>
</comment>